<evidence type="ECO:0000256" key="1">
    <source>
        <dbReference type="ARBA" id="ARBA00004776"/>
    </source>
</evidence>
<dbReference type="PANTHER" id="PTHR43179">
    <property type="entry name" value="RHAMNOSYLTRANSFERASE WBBL"/>
    <property type="match status" value="1"/>
</dbReference>
<reference evidence="6 7" key="1">
    <citation type="journal article" date="2015" name="Genome Announc.">
        <title>Draft Genome Sequence of Filamentous Marine Cyanobacterium Lyngbya confervoides Strain BDU141951.</title>
        <authorList>
            <person name="Chandrababunaidu M.M."/>
            <person name="Sen D."/>
            <person name="Tripathy S."/>
        </authorList>
    </citation>
    <scope>NUCLEOTIDE SEQUENCE [LARGE SCALE GENOMIC DNA]</scope>
    <source>
        <strain evidence="6 7">BDU141951</strain>
    </source>
</reference>
<evidence type="ECO:0000256" key="4">
    <source>
        <dbReference type="ARBA" id="ARBA00022679"/>
    </source>
</evidence>
<dbReference type="AlphaFoldDB" id="A0ABD4T0T4"/>
<accession>A0ABD4T0T4</accession>
<dbReference type="Proteomes" id="UP000031561">
    <property type="component" value="Unassembled WGS sequence"/>
</dbReference>
<dbReference type="EMBL" id="JTHE03000038">
    <property type="protein sequence ID" value="MCM1982386.1"/>
    <property type="molecule type" value="Genomic_DNA"/>
</dbReference>
<keyword evidence="7" id="KW-1185">Reference proteome</keyword>
<comment type="caution">
    <text evidence="6">The sequence shown here is derived from an EMBL/GenBank/DDBJ whole genome shotgun (WGS) entry which is preliminary data.</text>
</comment>
<feature type="domain" description="Glycosyltransferase 2-like" evidence="5">
    <location>
        <begin position="4"/>
        <end position="149"/>
    </location>
</feature>
<comment type="similarity">
    <text evidence="2">Belongs to the glycosyltransferase 2 family.</text>
</comment>
<proteinExistence type="inferred from homology"/>
<evidence type="ECO:0000313" key="6">
    <source>
        <dbReference type="EMBL" id="MCM1982386.1"/>
    </source>
</evidence>
<gene>
    <name evidence="6" type="ORF">QQ91_0006030</name>
</gene>
<dbReference type="SUPFAM" id="SSF53448">
    <property type="entry name" value="Nucleotide-diphospho-sugar transferases"/>
    <property type="match status" value="1"/>
</dbReference>
<sequence length="320" mass="36607">MEVSVVVPTYRRTDYLEKCLDALKQQLKPAKQVIVTVRETDQETWAFLDRYPRGSLPLDLVCVEVPGVIAALDRGFSRASGEIIAMIDDDAQAFPDWIQRLEVHYQSNPRIGAVGGKDWIYDNGEPQPGNPQPVVGRLQWFGRPIGNHSLGFGEAREVDILKGVNMSFRKQAIGDLTFDPRLLGTGAQVHFEMSFCLALKRAGWRIIYDPNIAVNHYRAQRYDEDQRHTFIAEADYNQVYNETLAVLDHLWMPQRFAFLLWAVLIGTRSARGVVQTLRFLPQEQQWAIARLQSSLRGRWDAWRAWHRDPQTPTGATIYQG</sequence>
<evidence type="ECO:0000313" key="7">
    <source>
        <dbReference type="Proteomes" id="UP000031561"/>
    </source>
</evidence>
<dbReference type="InterPro" id="IPR001173">
    <property type="entry name" value="Glyco_trans_2-like"/>
</dbReference>
<comment type="pathway">
    <text evidence="1">Cell wall biogenesis; cell wall polysaccharide biosynthesis.</text>
</comment>
<dbReference type="InterPro" id="IPR029044">
    <property type="entry name" value="Nucleotide-diphossugar_trans"/>
</dbReference>
<evidence type="ECO:0000259" key="5">
    <source>
        <dbReference type="Pfam" id="PF00535"/>
    </source>
</evidence>
<keyword evidence="3" id="KW-0328">Glycosyltransferase</keyword>
<dbReference type="Gene3D" id="3.90.550.10">
    <property type="entry name" value="Spore Coat Polysaccharide Biosynthesis Protein SpsA, Chain A"/>
    <property type="match status" value="1"/>
</dbReference>
<protein>
    <submittedName>
        <fullName evidence="6">Glycosyltransferase family 2 protein</fullName>
    </submittedName>
</protein>
<dbReference type="CDD" id="cd00761">
    <property type="entry name" value="Glyco_tranf_GTA_type"/>
    <property type="match status" value="1"/>
</dbReference>
<evidence type="ECO:0000256" key="2">
    <source>
        <dbReference type="ARBA" id="ARBA00006739"/>
    </source>
</evidence>
<keyword evidence="4" id="KW-0808">Transferase</keyword>
<dbReference type="GO" id="GO:0016757">
    <property type="term" value="F:glycosyltransferase activity"/>
    <property type="evidence" value="ECO:0007669"/>
    <property type="project" value="UniProtKB-KW"/>
</dbReference>
<dbReference type="RefSeq" id="WP_166281092.1">
    <property type="nucleotide sequence ID" value="NZ_JTHE03000038.1"/>
</dbReference>
<dbReference type="PANTHER" id="PTHR43179:SF12">
    <property type="entry name" value="GALACTOFURANOSYLTRANSFERASE GLFT2"/>
    <property type="match status" value="1"/>
</dbReference>
<name>A0ABD4T0T4_9CYAN</name>
<evidence type="ECO:0000256" key="3">
    <source>
        <dbReference type="ARBA" id="ARBA00022676"/>
    </source>
</evidence>
<organism evidence="6 7">
    <name type="scientific">Lyngbya confervoides BDU141951</name>
    <dbReference type="NCBI Taxonomy" id="1574623"/>
    <lineage>
        <taxon>Bacteria</taxon>
        <taxon>Bacillati</taxon>
        <taxon>Cyanobacteriota</taxon>
        <taxon>Cyanophyceae</taxon>
        <taxon>Oscillatoriophycideae</taxon>
        <taxon>Oscillatoriales</taxon>
        <taxon>Microcoleaceae</taxon>
        <taxon>Lyngbya</taxon>
    </lineage>
</organism>
<dbReference type="Pfam" id="PF00535">
    <property type="entry name" value="Glycos_transf_2"/>
    <property type="match status" value="1"/>
</dbReference>